<name>A0A3D9JP52_9BACL</name>
<gene>
    <name evidence="2" type="ORF">DFP98_114111</name>
</gene>
<keyword evidence="1" id="KW-0472">Membrane</keyword>
<feature type="transmembrane region" description="Helical" evidence="1">
    <location>
        <begin position="21"/>
        <end position="45"/>
    </location>
</feature>
<keyword evidence="1" id="KW-0812">Transmembrane</keyword>
<dbReference type="AlphaFoldDB" id="A0A3D9JP52"/>
<evidence type="ECO:0000313" key="3">
    <source>
        <dbReference type="Proteomes" id="UP000256977"/>
    </source>
</evidence>
<proteinExistence type="predicted"/>
<reference evidence="2 3" key="1">
    <citation type="submission" date="2018-07" db="EMBL/GenBank/DDBJ databases">
        <title>Genomic Encyclopedia of Type Strains, Phase III (KMG-III): the genomes of soil and plant-associated and newly described type strains.</title>
        <authorList>
            <person name="Whitman W."/>
        </authorList>
    </citation>
    <scope>NUCLEOTIDE SEQUENCE [LARGE SCALE GENOMIC DNA]</scope>
    <source>
        <strain evidence="2 3">CECT 7287</strain>
    </source>
</reference>
<sequence>MLILRNVSSLNNHFREAQVGLVFNAFIAFISVMLLGAVIYGTVWWQGSNMSWKFTKWFFIVFFIAALITGVLTLAGVIQF</sequence>
<organism evidence="2 3">
    <name type="scientific">Cohnella phaseoli</name>
    <dbReference type="NCBI Taxonomy" id="456490"/>
    <lineage>
        <taxon>Bacteria</taxon>
        <taxon>Bacillati</taxon>
        <taxon>Bacillota</taxon>
        <taxon>Bacilli</taxon>
        <taxon>Bacillales</taxon>
        <taxon>Paenibacillaceae</taxon>
        <taxon>Cohnella</taxon>
    </lineage>
</organism>
<dbReference type="EMBL" id="QRDZ01000014">
    <property type="protein sequence ID" value="RED75750.1"/>
    <property type="molecule type" value="Genomic_DNA"/>
</dbReference>
<evidence type="ECO:0000313" key="2">
    <source>
        <dbReference type="EMBL" id="RED75750.1"/>
    </source>
</evidence>
<keyword evidence="1" id="KW-1133">Transmembrane helix</keyword>
<feature type="transmembrane region" description="Helical" evidence="1">
    <location>
        <begin position="57"/>
        <end position="78"/>
    </location>
</feature>
<evidence type="ECO:0000256" key="1">
    <source>
        <dbReference type="SAM" id="Phobius"/>
    </source>
</evidence>
<keyword evidence="3" id="KW-1185">Reference proteome</keyword>
<accession>A0A3D9JP52</accession>
<comment type="caution">
    <text evidence="2">The sequence shown here is derived from an EMBL/GenBank/DDBJ whole genome shotgun (WGS) entry which is preliminary data.</text>
</comment>
<dbReference type="Proteomes" id="UP000256977">
    <property type="component" value="Unassembled WGS sequence"/>
</dbReference>
<protein>
    <submittedName>
        <fullName evidence="2">Uncharacterized protein</fullName>
    </submittedName>
</protein>